<comment type="caution">
    <text evidence="2">The sequence shown here is derived from an EMBL/GenBank/DDBJ whole genome shotgun (WGS) entry which is preliminary data.</text>
</comment>
<reference evidence="2" key="1">
    <citation type="submission" date="2020-07" db="EMBL/GenBank/DDBJ databases">
        <title>Multicomponent nature underlies the extraordinary mechanical properties of spider dragline silk.</title>
        <authorList>
            <person name="Kono N."/>
            <person name="Nakamura H."/>
            <person name="Mori M."/>
            <person name="Yoshida Y."/>
            <person name="Ohtoshi R."/>
            <person name="Malay A.D."/>
            <person name="Moran D.A.P."/>
            <person name="Tomita M."/>
            <person name="Numata K."/>
            <person name="Arakawa K."/>
        </authorList>
    </citation>
    <scope>NUCLEOTIDE SEQUENCE</scope>
</reference>
<dbReference type="EMBL" id="BMAO01006157">
    <property type="protein sequence ID" value="GFR06534.1"/>
    <property type="molecule type" value="Genomic_DNA"/>
</dbReference>
<dbReference type="InterPro" id="IPR035367">
    <property type="entry name" value="Nrap_D2"/>
</dbReference>
<keyword evidence="3" id="KW-1185">Reference proteome</keyword>
<name>A0A8X6LGN8_TRICU</name>
<accession>A0A8X6LGN8</accession>
<evidence type="ECO:0000313" key="3">
    <source>
        <dbReference type="Proteomes" id="UP000887116"/>
    </source>
</evidence>
<protein>
    <submittedName>
        <fullName evidence="2">Nucleolar protein 6</fullName>
    </submittedName>
</protein>
<dbReference type="AlphaFoldDB" id="A0A8X6LGN8"/>
<evidence type="ECO:0000313" key="2">
    <source>
        <dbReference type="EMBL" id="GFR06534.1"/>
    </source>
</evidence>
<dbReference type="Proteomes" id="UP000887116">
    <property type="component" value="Unassembled WGS sequence"/>
</dbReference>
<organism evidence="2 3">
    <name type="scientific">Trichonephila clavata</name>
    <name type="common">Joro spider</name>
    <name type="synonym">Nephila clavata</name>
    <dbReference type="NCBI Taxonomy" id="2740835"/>
    <lineage>
        <taxon>Eukaryota</taxon>
        <taxon>Metazoa</taxon>
        <taxon>Ecdysozoa</taxon>
        <taxon>Arthropoda</taxon>
        <taxon>Chelicerata</taxon>
        <taxon>Arachnida</taxon>
        <taxon>Araneae</taxon>
        <taxon>Araneomorphae</taxon>
        <taxon>Entelegynae</taxon>
        <taxon>Araneoidea</taxon>
        <taxon>Nephilidae</taxon>
        <taxon>Trichonephila</taxon>
    </lineage>
</organism>
<proteinExistence type="predicted"/>
<sequence>MRSWQIEWLYSDNVCGLFVKKQKVSRLMSAYQIFRSALLGFQNENWIEGGITLCDELATEELSLENLQKHYSVVFVDISGYFNICYSVMRETFLTVRFISC</sequence>
<dbReference type="Pfam" id="PF17403">
    <property type="entry name" value="Nrap_D2"/>
    <property type="match status" value="1"/>
</dbReference>
<gene>
    <name evidence="2" type="primary">nol6</name>
    <name evidence="2" type="ORF">TNCT_688101</name>
</gene>
<dbReference type="OrthoDB" id="10251401at2759"/>
<evidence type="ECO:0000259" key="1">
    <source>
        <dbReference type="Pfam" id="PF17403"/>
    </source>
</evidence>
<feature type="domain" description="Nrap protein" evidence="1">
    <location>
        <begin position="20"/>
        <end position="96"/>
    </location>
</feature>
<dbReference type="Gene3D" id="1.10.1410.10">
    <property type="match status" value="1"/>
</dbReference>